<accession>A0A7H8QF26</accession>
<organism evidence="2 3">
    <name type="scientific">Planococcus glaciei</name>
    <dbReference type="NCBI Taxonomy" id="459472"/>
    <lineage>
        <taxon>Bacteria</taxon>
        <taxon>Bacillati</taxon>
        <taxon>Bacillota</taxon>
        <taxon>Bacilli</taxon>
        <taxon>Bacillales</taxon>
        <taxon>Caryophanaceae</taxon>
        <taxon>Planococcus</taxon>
    </lineage>
</organism>
<keyword evidence="1" id="KW-1133">Transmembrane helix</keyword>
<evidence type="ECO:0000313" key="3">
    <source>
        <dbReference type="Proteomes" id="UP000509222"/>
    </source>
</evidence>
<dbReference type="Proteomes" id="UP000509222">
    <property type="component" value="Chromosome"/>
</dbReference>
<name>A0A7H8QF26_9BACL</name>
<reference evidence="3" key="1">
    <citation type="submission" date="2020-06" db="EMBL/GenBank/DDBJ databases">
        <title>Isolation of Planomicrobium glaciei.</title>
        <authorList>
            <person name="Malisova L."/>
            <person name="Safrankova R."/>
            <person name="Jakubu V."/>
            <person name="Spanelova P."/>
        </authorList>
    </citation>
    <scope>NUCLEOTIDE SEQUENCE [LARGE SCALE GENOMIC DNA]</scope>
    <source>
        <strain evidence="3">NRL-ATB46093</strain>
    </source>
</reference>
<dbReference type="AlphaFoldDB" id="A0A7H8QF26"/>
<keyword evidence="3" id="KW-1185">Reference proteome</keyword>
<gene>
    <name evidence="2" type="ORF">HF394_16550</name>
</gene>
<dbReference type="EMBL" id="CP051177">
    <property type="protein sequence ID" value="QKX52055.1"/>
    <property type="molecule type" value="Genomic_DNA"/>
</dbReference>
<evidence type="ECO:0000313" key="2">
    <source>
        <dbReference type="EMBL" id="QKX52055.1"/>
    </source>
</evidence>
<sequence length="78" mass="8807">MKERDVSISRLIGVPVIFVAFAISLLFQTTLANYISLAIIVGAILVDISLTRKENRVVRMFFYIIAIGLAFLLLKLHR</sequence>
<feature type="transmembrane region" description="Helical" evidence="1">
    <location>
        <begin position="7"/>
        <end position="27"/>
    </location>
</feature>
<protein>
    <submittedName>
        <fullName evidence="2">Uncharacterized protein</fullName>
    </submittedName>
</protein>
<evidence type="ECO:0000256" key="1">
    <source>
        <dbReference type="SAM" id="Phobius"/>
    </source>
</evidence>
<keyword evidence="1" id="KW-0812">Transmembrane</keyword>
<proteinExistence type="predicted"/>
<dbReference type="RefSeq" id="WP_036808531.1">
    <property type="nucleotide sequence ID" value="NZ_CP051177.1"/>
</dbReference>
<feature type="transmembrane region" description="Helical" evidence="1">
    <location>
        <begin position="33"/>
        <end position="50"/>
    </location>
</feature>
<feature type="transmembrane region" description="Helical" evidence="1">
    <location>
        <begin position="57"/>
        <end position="74"/>
    </location>
</feature>
<keyword evidence="1" id="KW-0472">Membrane</keyword>